<accession>A0AAW0E085</accession>
<dbReference type="GO" id="GO:0001181">
    <property type="term" value="F:RNA polymerase I general transcription initiation factor activity"/>
    <property type="evidence" value="ECO:0007669"/>
    <property type="project" value="TreeGrafter"/>
</dbReference>
<dbReference type="InterPro" id="IPR039601">
    <property type="entry name" value="Rrn5"/>
</dbReference>
<name>A0AAW0E085_9AGAR</name>
<protein>
    <submittedName>
        <fullName evidence="3">Uncharacterized protein</fullName>
    </submittedName>
</protein>
<evidence type="ECO:0000313" key="4">
    <source>
        <dbReference type="Proteomes" id="UP001362999"/>
    </source>
</evidence>
<dbReference type="GO" id="GO:0042790">
    <property type="term" value="P:nucleolar large rRNA transcription by RNA polymerase I"/>
    <property type="evidence" value="ECO:0007669"/>
    <property type="project" value="InterPro"/>
</dbReference>
<dbReference type="EMBL" id="JAWWNJ010000004">
    <property type="protein sequence ID" value="KAK7057173.1"/>
    <property type="molecule type" value="Genomic_DNA"/>
</dbReference>
<sequence>MSEIYVSDYESHLEQFKAHLAGTTDESSPASFIPPAGYWTSREKDCFFHALAIHSRLRPDLIAHSIKSKTVLDVCTYLDALDKAAASQPSPSLRSELEGAMEVSASWVDYEESQASGLSRLELHWEEDEEAHSRATILASRPHDDPTYFTWKVEQESLWQKHDALKKLSPAHFEVMDTLMRTSSDDNDEESLPVPPSSQTSEQGPDNSSTFKPQEEPPTSSPPIVSNESESSPAALTVDLPSSPVPDHTSSPSAAYLKALSPASRRRLKKRLAMRKKRAEVNGTIPNLLPVVLPSRTRTKASVSKSKRRKGKLHLVQELGNEAELESEENIQAAFRERNIDSNALTELGFDIFNFHRLGKLMGWEEHTDFEPDGPASISFETVQILRSILLEFTTRVVQSTISIREQEFNLKRNMAIWRLQKEDEITFLTVNEALKMHWFPSSKYVHHSSADVPYQNMADREGAFHGQLPLHRELVPPVVLHVESDGVSLIPNEENEEELLAKLEDEERALNELDQQLERRYEENLWKGARG</sequence>
<gene>
    <name evidence="3" type="ORF">R3P38DRAFT_2839714</name>
</gene>
<dbReference type="Proteomes" id="UP001362999">
    <property type="component" value="Unassembled WGS sequence"/>
</dbReference>
<dbReference type="PANTHER" id="PTHR28079">
    <property type="entry name" value="RNA POLYMERASE I-SPECIFIC TRANSCRIPTION INITIATION FACTOR RRN5"/>
    <property type="match status" value="1"/>
</dbReference>
<feature type="coiled-coil region" evidence="1">
    <location>
        <begin position="494"/>
        <end position="524"/>
    </location>
</feature>
<dbReference type="GO" id="GO:0000500">
    <property type="term" value="C:RNA polymerase I upstream activating factor complex"/>
    <property type="evidence" value="ECO:0007669"/>
    <property type="project" value="InterPro"/>
</dbReference>
<feature type="compositionally biased region" description="Polar residues" evidence="2">
    <location>
        <begin position="197"/>
        <end position="212"/>
    </location>
</feature>
<evidence type="ECO:0000313" key="3">
    <source>
        <dbReference type="EMBL" id="KAK7057173.1"/>
    </source>
</evidence>
<evidence type="ECO:0000256" key="1">
    <source>
        <dbReference type="SAM" id="Coils"/>
    </source>
</evidence>
<reference evidence="3 4" key="1">
    <citation type="journal article" date="2024" name="J Genomics">
        <title>Draft genome sequencing and assembly of Favolaschia claudopus CIRM-BRFM 2984 isolated from oak limbs.</title>
        <authorList>
            <person name="Navarro D."/>
            <person name="Drula E."/>
            <person name="Chaduli D."/>
            <person name="Cazenave R."/>
            <person name="Ahrendt S."/>
            <person name="Wang J."/>
            <person name="Lipzen A."/>
            <person name="Daum C."/>
            <person name="Barry K."/>
            <person name="Grigoriev I.V."/>
            <person name="Favel A."/>
            <person name="Rosso M.N."/>
            <person name="Martin F."/>
        </authorList>
    </citation>
    <scope>NUCLEOTIDE SEQUENCE [LARGE SCALE GENOMIC DNA]</scope>
    <source>
        <strain evidence="3 4">CIRM-BRFM 2984</strain>
    </source>
</reference>
<feature type="region of interest" description="Disordered" evidence="2">
    <location>
        <begin position="183"/>
        <end position="262"/>
    </location>
</feature>
<comment type="caution">
    <text evidence="3">The sequence shown here is derived from an EMBL/GenBank/DDBJ whole genome shotgun (WGS) entry which is preliminary data.</text>
</comment>
<proteinExistence type="predicted"/>
<dbReference type="GO" id="GO:0000182">
    <property type="term" value="F:rDNA binding"/>
    <property type="evidence" value="ECO:0007669"/>
    <property type="project" value="TreeGrafter"/>
</dbReference>
<keyword evidence="1" id="KW-0175">Coiled coil</keyword>
<dbReference type="GO" id="GO:0006361">
    <property type="term" value="P:transcription initiation at RNA polymerase I promoter"/>
    <property type="evidence" value="ECO:0007669"/>
    <property type="project" value="TreeGrafter"/>
</dbReference>
<dbReference type="PANTHER" id="PTHR28079:SF1">
    <property type="entry name" value="RNA POLYMERASE I-SPECIFIC TRANSCRIPTION INITIATION FACTOR RRN5"/>
    <property type="match status" value="1"/>
</dbReference>
<evidence type="ECO:0000256" key="2">
    <source>
        <dbReference type="SAM" id="MobiDB-lite"/>
    </source>
</evidence>
<keyword evidence="4" id="KW-1185">Reference proteome</keyword>
<feature type="compositionally biased region" description="Polar residues" evidence="2">
    <location>
        <begin position="222"/>
        <end position="234"/>
    </location>
</feature>
<organism evidence="3 4">
    <name type="scientific">Favolaschia claudopus</name>
    <dbReference type="NCBI Taxonomy" id="2862362"/>
    <lineage>
        <taxon>Eukaryota</taxon>
        <taxon>Fungi</taxon>
        <taxon>Dikarya</taxon>
        <taxon>Basidiomycota</taxon>
        <taxon>Agaricomycotina</taxon>
        <taxon>Agaricomycetes</taxon>
        <taxon>Agaricomycetidae</taxon>
        <taxon>Agaricales</taxon>
        <taxon>Marasmiineae</taxon>
        <taxon>Mycenaceae</taxon>
        <taxon>Favolaschia</taxon>
    </lineage>
</organism>
<dbReference type="AlphaFoldDB" id="A0AAW0E085"/>